<sequence>MSELSKIEETNPEHSILIGNEAIGTCQDLNEIMKLSLNEFCSSSNLKKANSEMSEYFSSPSKSSSQDYSPLESTNQFQNSLIKNNINRDLNNNYLDELENDTDKQVTKLFVGNLPTSTTLPELLAVFKKYGPVNEALSVVKDHNYAFIHFYNRKDAEVALREVNDSLFKDRYIRVQFSTSQNFTTSNKNKGFDKKRSVFGMGQQNKFVYPNNQSMSYSQSTPMLSNGSFIQNNNFMSSKNWRPITSNRIPSSQSAFFDRNSSRQQANYLNYPLGSSTQNNLLIEASKLQNLKLNPYNQYHEELQQKQRIIQALYQQQQQLLQQQIQQQLQQQIQKSQIETQIPNMSIPKSNTVGSFNFGFNSLNTLNNQNLNLASNDKILSNNKFQ</sequence>
<feature type="domain" description="RRM" evidence="4">
    <location>
        <begin position="107"/>
        <end position="180"/>
    </location>
</feature>
<evidence type="ECO:0000313" key="6">
    <source>
        <dbReference type="Proteomes" id="UP000663879"/>
    </source>
</evidence>
<dbReference type="PANTHER" id="PTHR48025">
    <property type="entry name" value="OS02G0815200 PROTEIN"/>
    <property type="match status" value="1"/>
</dbReference>
<dbReference type="SMART" id="SM00360">
    <property type="entry name" value="RRM"/>
    <property type="match status" value="1"/>
</dbReference>
<dbReference type="Proteomes" id="UP000663879">
    <property type="component" value="Unassembled WGS sequence"/>
</dbReference>
<dbReference type="SUPFAM" id="SSF54928">
    <property type="entry name" value="RNA-binding domain, RBD"/>
    <property type="match status" value="1"/>
</dbReference>
<keyword evidence="1 2" id="KW-0694">RNA-binding</keyword>
<dbReference type="PANTHER" id="PTHR48025:SF1">
    <property type="entry name" value="RRM DOMAIN-CONTAINING PROTEIN"/>
    <property type="match status" value="1"/>
</dbReference>
<evidence type="ECO:0000256" key="2">
    <source>
        <dbReference type="PROSITE-ProRule" id="PRU00176"/>
    </source>
</evidence>
<dbReference type="InterPro" id="IPR050502">
    <property type="entry name" value="Euk_RNA-bind_prot"/>
</dbReference>
<evidence type="ECO:0000256" key="3">
    <source>
        <dbReference type="SAM" id="Coils"/>
    </source>
</evidence>
<evidence type="ECO:0000313" key="5">
    <source>
        <dbReference type="EMBL" id="CAF0709529.1"/>
    </source>
</evidence>
<dbReference type="OrthoDB" id="752362at2759"/>
<dbReference type="InterPro" id="IPR000504">
    <property type="entry name" value="RRM_dom"/>
</dbReference>
<name>A0A813LZU8_9BILA</name>
<keyword evidence="6" id="KW-1185">Reference proteome</keyword>
<dbReference type="PROSITE" id="PS50102">
    <property type="entry name" value="RRM"/>
    <property type="match status" value="1"/>
</dbReference>
<dbReference type="Pfam" id="PF00076">
    <property type="entry name" value="RRM_1"/>
    <property type="match status" value="1"/>
</dbReference>
<protein>
    <recommendedName>
        <fullName evidence="4">RRM domain-containing protein</fullName>
    </recommendedName>
</protein>
<evidence type="ECO:0000256" key="1">
    <source>
        <dbReference type="ARBA" id="ARBA00022884"/>
    </source>
</evidence>
<dbReference type="GO" id="GO:0005634">
    <property type="term" value="C:nucleus"/>
    <property type="evidence" value="ECO:0007669"/>
    <property type="project" value="TreeGrafter"/>
</dbReference>
<dbReference type="AlphaFoldDB" id="A0A813LZU8"/>
<organism evidence="5 6">
    <name type="scientific">Brachionus calyciflorus</name>
    <dbReference type="NCBI Taxonomy" id="104777"/>
    <lineage>
        <taxon>Eukaryota</taxon>
        <taxon>Metazoa</taxon>
        <taxon>Spiralia</taxon>
        <taxon>Gnathifera</taxon>
        <taxon>Rotifera</taxon>
        <taxon>Eurotatoria</taxon>
        <taxon>Monogononta</taxon>
        <taxon>Pseudotrocha</taxon>
        <taxon>Ploima</taxon>
        <taxon>Brachionidae</taxon>
        <taxon>Brachionus</taxon>
    </lineage>
</organism>
<gene>
    <name evidence="5" type="ORF">OXX778_LOCUS813</name>
</gene>
<comment type="caution">
    <text evidence="5">The sequence shown here is derived from an EMBL/GenBank/DDBJ whole genome shotgun (WGS) entry which is preliminary data.</text>
</comment>
<proteinExistence type="predicted"/>
<dbReference type="EMBL" id="CAJNOC010000045">
    <property type="protein sequence ID" value="CAF0709529.1"/>
    <property type="molecule type" value="Genomic_DNA"/>
</dbReference>
<dbReference type="InterPro" id="IPR035979">
    <property type="entry name" value="RBD_domain_sf"/>
</dbReference>
<dbReference type="Gene3D" id="3.30.70.330">
    <property type="match status" value="1"/>
</dbReference>
<feature type="coiled-coil region" evidence="3">
    <location>
        <begin position="296"/>
        <end position="323"/>
    </location>
</feature>
<dbReference type="InterPro" id="IPR012677">
    <property type="entry name" value="Nucleotide-bd_a/b_plait_sf"/>
</dbReference>
<evidence type="ECO:0000259" key="4">
    <source>
        <dbReference type="PROSITE" id="PS50102"/>
    </source>
</evidence>
<reference evidence="5" key="1">
    <citation type="submission" date="2021-02" db="EMBL/GenBank/DDBJ databases">
        <authorList>
            <person name="Nowell W R."/>
        </authorList>
    </citation>
    <scope>NUCLEOTIDE SEQUENCE</scope>
    <source>
        <strain evidence="5">Ploen Becks lab</strain>
    </source>
</reference>
<accession>A0A813LZU8</accession>
<dbReference type="GO" id="GO:0003729">
    <property type="term" value="F:mRNA binding"/>
    <property type="evidence" value="ECO:0007669"/>
    <property type="project" value="TreeGrafter"/>
</dbReference>
<keyword evidence="3" id="KW-0175">Coiled coil</keyword>